<proteinExistence type="predicted"/>
<organism evidence="1 2">
    <name type="scientific">Corchorus olitorius</name>
    <dbReference type="NCBI Taxonomy" id="93759"/>
    <lineage>
        <taxon>Eukaryota</taxon>
        <taxon>Viridiplantae</taxon>
        <taxon>Streptophyta</taxon>
        <taxon>Embryophyta</taxon>
        <taxon>Tracheophyta</taxon>
        <taxon>Spermatophyta</taxon>
        <taxon>Magnoliopsida</taxon>
        <taxon>eudicotyledons</taxon>
        <taxon>Gunneridae</taxon>
        <taxon>Pentapetalae</taxon>
        <taxon>rosids</taxon>
        <taxon>malvids</taxon>
        <taxon>Malvales</taxon>
        <taxon>Malvaceae</taxon>
        <taxon>Grewioideae</taxon>
        <taxon>Apeibeae</taxon>
        <taxon>Corchorus</taxon>
    </lineage>
</organism>
<gene>
    <name evidence="1" type="ORF">COLO4_25894</name>
</gene>
<accession>A0A1R3HZI0</accession>
<sequence>MTHSWPVCRHVSSIGLPVPSALAHAITQRRPL</sequence>
<dbReference type="Proteomes" id="UP000187203">
    <property type="component" value="Unassembled WGS sequence"/>
</dbReference>
<keyword evidence="2" id="KW-1185">Reference proteome</keyword>
<reference evidence="2" key="1">
    <citation type="submission" date="2013-09" db="EMBL/GenBank/DDBJ databases">
        <title>Corchorus olitorius genome sequencing.</title>
        <authorList>
            <person name="Alam M."/>
            <person name="Haque M.S."/>
            <person name="Islam M.S."/>
            <person name="Emdad E.M."/>
            <person name="Islam M.M."/>
            <person name="Ahmed B."/>
            <person name="Halim A."/>
            <person name="Hossen Q.M.M."/>
            <person name="Hossain M.Z."/>
            <person name="Ahmed R."/>
            <person name="Khan M.M."/>
            <person name="Islam R."/>
            <person name="Rashid M.M."/>
            <person name="Khan S.A."/>
            <person name="Rahman M.S."/>
            <person name="Alam M."/>
            <person name="Yahiya A.S."/>
            <person name="Khan M.S."/>
            <person name="Azam M.S."/>
            <person name="Haque T."/>
            <person name="Lashkar M.Z.H."/>
            <person name="Akhand A.I."/>
            <person name="Morshed G."/>
            <person name="Roy S."/>
            <person name="Uddin K.S."/>
            <person name="Rabeya T."/>
            <person name="Hossain A.S."/>
            <person name="Chowdhury A."/>
            <person name="Snigdha A.R."/>
            <person name="Mortoza M.S."/>
            <person name="Matin S.A."/>
            <person name="Hoque S.M.E."/>
            <person name="Islam M.K."/>
            <person name="Roy D.K."/>
            <person name="Haider R."/>
            <person name="Moosa M.M."/>
            <person name="Elias S.M."/>
            <person name="Hasan A.M."/>
            <person name="Jahan S."/>
            <person name="Shafiuddin M."/>
            <person name="Mahmood N."/>
            <person name="Shommy N.S."/>
        </authorList>
    </citation>
    <scope>NUCLEOTIDE SEQUENCE [LARGE SCALE GENOMIC DNA]</scope>
    <source>
        <strain evidence="2">cv. O-4</strain>
    </source>
</reference>
<evidence type="ECO:0000313" key="2">
    <source>
        <dbReference type="Proteomes" id="UP000187203"/>
    </source>
</evidence>
<comment type="caution">
    <text evidence="1">The sequence shown here is derived from an EMBL/GenBank/DDBJ whole genome shotgun (WGS) entry which is preliminary data.</text>
</comment>
<evidence type="ECO:0000313" key="1">
    <source>
        <dbReference type="EMBL" id="OMO75755.1"/>
    </source>
</evidence>
<dbReference type="AlphaFoldDB" id="A0A1R3HZI0"/>
<dbReference type="EMBL" id="AWUE01019163">
    <property type="protein sequence ID" value="OMO75755.1"/>
    <property type="molecule type" value="Genomic_DNA"/>
</dbReference>
<name>A0A1R3HZI0_9ROSI</name>
<protein>
    <submittedName>
        <fullName evidence="1">Uncharacterized protein</fullName>
    </submittedName>
</protein>